<dbReference type="PANTHER" id="PTHR45528">
    <property type="entry name" value="SENSOR HISTIDINE KINASE CPXA"/>
    <property type="match status" value="1"/>
</dbReference>
<evidence type="ECO:0000256" key="8">
    <source>
        <dbReference type="ARBA" id="ARBA00022741"/>
    </source>
</evidence>
<dbReference type="PROSITE" id="PS50109">
    <property type="entry name" value="HIS_KIN"/>
    <property type="match status" value="1"/>
</dbReference>
<dbReference type="GeneID" id="42777219"/>
<keyword evidence="12" id="KW-0902">Two-component regulatory system</keyword>
<dbReference type="AlphaFoldDB" id="A0A173ZW93"/>
<dbReference type="GO" id="GO:0000155">
    <property type="term" value="F:phosphorelay sensor kinase activity"/>
    <property type="evidence" value="ECO:0007669"/>
    <property type="project" value="InterPro"/>
</dbReference>
<gene>
    <name evidence="18" type="ORF">CP373A1_00285</name>
</gene>
<evidence type="ECO:0000256" key="7">
    <source>
        <dbReference type="ARBA" id="ARBA00022692"/>
    </source>
</evidence>
<keyword evidence="5" id="KW-0597">Phosphoprotein</keyword>
<keyword evidence="9" id="KW-0418">Kinase</keyword>
<evidence type="ECO:0000256" key="11">
    <source>
        <dbReference type="ARBA" id="ARBA00022989"/>
    </source>
</evidence>
<dbReference type="InterPro" id="IPR003660">
    <property type="entry name" value="HAMP_dom"/>
</dbReference>
<dbReference type="InterPro" id="IPR003661">
    <property type="entry name" value="HisK_dim/P_dom"/>
</dbReference>
<evidence type="ECO:0000313" key="18">
    <source>
        <dbReference type="EMBL" id="OBY12070.1"/>
    </source>
</evidence>
<dbReference type="EC" id="2.7.13.3" evidence="3"/>
<dbReference type="Pfam" id="PF00512">
    <property type="entry name" value="HisKA"/>
    <property type="match status" value="1"/>
</dbReference>
<feature type="coiled-coil region" evidence="14">
    <location>
        <begin position="229"/>
        <end position="256"/>
    </location>
</feature>
<evidence type="ECO:0000256" key="3">
    <source>
        <dbReference type="ARBA" id="ARBA00012438"/>
    </source>
</evidence>
<keyword evidence="19" id="KW-1185">Reference proteome</keyword>
<evidence type="ECO:0000256" key="10">
    <source>
        <dbReference type="ARBA" id="ARBA00022840"/>
    </source>
</evidence>
<keyword evidence="11 15" id="KW-1133">Transmembrane helix</keyword>
<evidence type="ECO:0000256" key="1">
    <source>
        <dbReference type="ARBA" id="ARBA00000085"/>
    </source>
</evidence>
<feature type="transmembrane region" description="Helical" evidence="15">
    <location>
        <begin position="12"/>
        <end position="34"/>
    </location>
</feature>
<dbReference type="GO" id="GO:0005524">
    <property type="term" value="F:ATP binding"/>
    <property type="evidence" value="ECO:0007669"/>
    <property type="project" value="UniProtKB-KW"/>
</dbReference>
<dbReference type="SUPFAM" id="SSF47384">
    <property type="entry name" value="Homodimeric domain of signal transducing histidine kinase"/>
    <property type="match status" value="1"/>
</dbReference>
<dbReference type="InterPro" id="IPR003594">
    <property type="entry name" value="HATPase_dom"/>
</dbReference>
<comment type="caution">
    <text evidence="18">The sequence shown here is derived from an EMBL/GenBank/DDBJ whole genome shotgun (WGS) entry which is preliminary data.</text>
</comment>
<reference evidence="18 19" key="1">
    <citation type="submission" date="2016-06" db="EMBL/GenBank/DDBJ databases">
        <authorList>
            <person name="Kjaerup R.B."/>
            <person name="Dalgaard T.S."/>
            <person name="Juul-Madsen H.R."/>
        </authorList>
    </citation>
    <scope>NUCLEOTIDE SEQUENCE [LARGE SCALE GENOMIC DNA]</scope>
    <source>
        <strain evidence="18 19">373-A1</strain>
    </source>
</reference>
<keyword evidence="10" id="KW-0067">ATP-binding</keyword>
<evidence type="ECO:0000256" key="12">
    <source>
        <dbReference type="ARBA" id="ARBA00023012"/>
    </source>
</evidence>
<dbReference type="InterPro" id="IPR005467">
    <property type="entry name" value="His_kinase_dom"/>
</dbReference>
<evidence type="ECO:0000256" key="14">
    <source>
        <dbReference type="SAM" id="Coils"/>
    </source>
</evidence>
<dbReference type="Gene3D" id="6.10.340.10">
    <property type="match status" value="1"/>
</dbReference>
<dbReference type="Proteomes" id="UP000092714">
    <property type="component" value="Unassembled WGS sequence"/>
</dbReference>
<dbReference type="OrthoDB" id="335833at2"/>
<feature type="domain" description="HAMP" evidence="17">
    <location>
        <begin position="189"/>
        <end position="241"/>
    </location>
</feature>
<comment type="subcellular location">
    <subcellularLocation>
        <location evidence="2">Cell membrane</location>
        <topology evidence="2">Multi-pass membrane protein</topology>
    </subcellularLocation>
</comment>
<dbReference type="SMART" id="SM00387">
    <property type="entry name" value="HATPase_c"/>
    <property type="match status" value="1"/>
</dbReference>
<dbReference type="RefSeq" id="WP_027099370.1">
    <property type="nucleotide sequence ID" value="NZ_CABHIH010000001.1"/>
</dbReference>
<keyword evidence="7 15" id="KW-0812">Transmembrane</keyword>
<dbReference type="Pfam" id="PF02518">
    <property type="entry name" value="HATPase_c"/>
    <property type="match status" value="1"/>
</dbReference>
<organism evidence="18 19">
    <name type="scientific">Clostridium paraputrificum</name>
    <dbReference type="NCBI Taxonomy" id="29363"/>
    <lineage>
        <taxon>Bacteria</taxon>
        <taxon>Bacillati</taxon>
        <taxon>Bacillota</taxon>
        <taxon>Clostridia</taxon>
        <taxon>Eubacteriales</taxon>
        <taxon>Clostridiaceae</taxon>
        <taxon>Clostridium</taxon>
    </lineage>
</organism>
<evidence type="ECO:0000256" key="13">
    <source>
        <dbReference type="ARBA" id="ARBA00023136"/>
    </source>
</evidence>
<sequence>MRKRNDKLLISLFKNYITFVIILASIFFLAYTYLGYKMSKSMEDRGAPVLDLLHGKYDDYSKLNEDVLIKLEGFIEVLDSKRNVIHRMGKVPKYELLKDSYSEFELLQAISMSDEDERYFVLVDTVEEDNDFKTILIRVPEDKVSLAINIFSVPYSLGKPLFKLYIKVISIALVFFIISIVAYSIWTAKKFKKPLSKIDNALGKVIEGDYEEKLVLDGEKEFIVISDTINYLIDKLKASREENKKLEESKTRMLIDLSHDIKTPITTIRGFSAALYENLIEEEEQRKRYYKTIYNKSEKVGELVDDLFEFVKLESVQYKLKLEVVDICEFLRQLIAEYFDEISEREFDLVVNIPEIVIELKIDKRLFKRVISNLIDNSLKYNPSGTRLKIELRDLGRSIVIEVSDNGVGIPDDIKDTLFDPFVRGDSSRKSDGGSGLGLSIAKKIVENHNGEISIVKRKNDDKTIFYIRMNKY</sequence>
<evidence type="ECO:0000313" key="19">
    <source>
        <dbReference type="Proteomes" id="UP000092714"/>
    </source>
</evidence>
<keyword evidence="6" id="KW-0808">Transferase</keyword>
<dbReference type="CDD" id="cd00082">
    <property type="entry name" value="HisKA"/>
    <property type="match status" value="1"/>
</dbReference>
<dbReference type="InterPro" id="IPR050398">
    <property type="entry name" value="HssS/ArlS-like"/>
</dbReference>
<keyword evidence="4" id="KW-1003">Cell membrane</keyword>
<evidence type="ECO:0000256" key="15">
    <source>
        <dbReference type="SAM" id="Phobius"/>
    </source>
</evidence>
<dbReference type="InterPro" id="IPR004358">
    <property type="entry name" value="Sig_transdc_His_kin-like_C"/>
</dbReference>
<dbReference type="Gene3D" id="3.30.565.10">
    <property type="entry name" value="Histidine kinase-like ATPase, C-terminal domain"/>
    <property type="match status" value="1"/>
</dbReference>
<comment type="catalytic activity">
    <reaction evidence="1">
        <text>ATP + protein L-histidine = ADP + protein N-phospho-L-histidine.</text>
        <dbReference type="EC" id="2.7.13.3"/>
    </reaction>
</comment>
<evidence type="ECO:0000259" key="16">
    <source>
        <dbReference type="PROSITE" id="PS50109"/>
    </source>
</evidence>
<dbReference type="eggNOG" id="COG5002">
    <property type="taxonomic scope" value="Bacteria"/>
</dbReference>
<evidence type="ECO:0000259" key="17">
    <source>
        <dbReference type="PROSITE" id="PS50885"/>
    </source>
</evidence>
<keyword evidence="14" id="KW-0175">Coiled coil</keyword>
<dbReference type="FunFam" id="3.30.565.10:FF:000006">
    <property type="entry name" value="Sensor histidine kinase WalK"/>
    <property type="match status" value="1"/>
</dbReference>
<dbReference type="PROSITE" id="PS50885">
    <property type="entry name" value="HAMP"/>
    <property type="match status" value="1"/>
</dbReference>
<dbReference type="Gene3D" id="1.10.287.130">
    <property type="match status" value="1"/>
</dbReference>
<evidence type="ECO:0000256" key="9">
    <source>
        <dbReference type="ARBA" id="ARBA00022777"/>
    </source>
</evidence>
<proteinExistence type="predicted"/>
<feature type="domain" description="Histidine kinase" evidence="16">
    <location>
        <begin position="256"/>
        <end position="473"/>
    </location>
</feature>
<evidence type="ECO:0000256" key="5">
    <source>
        <dbReference type="ARBA" id="ARBA00022553"/>
    </source>
</evidence>
<dbReference type="PRINTS" id="PR00344">
    <property type="entry name" value="BCTRLSENSOR"/>
</dbReference>
<keyword evidence="13 15" id="KW-0472">Membrane</keyword>
<protein>
    <recommendedName>
        <fullName evidence="3">histidine kinase</fullName>
        <ecNumber evidence="3">2.7.13.3</ecNumber>
    </recommendedName>
</protein>
<dbReference type="CDD" id="cd00075">
    <property type="entry name" value="HATPase"/>
    <property type="match status" value="1"/>
</dbReference>
<evidence type="ECO:0000256" key="2">
    <source>
        <dbReference type="ARBA" id="ARBA00004651"/>
    </source>
</evidence>
<accession>A0A173ZW93</accession>
<evidence type="ECO:0000256" key="6">
    <source>
        <dbReference type="ARBA" id="ARBA00022679"/>
    </source>
</evidence>
<dbReference type="InterPro" id="IPR036890">
    <property type="entry name" value="HATPase_C_sf"/>
</dbReference>
<dbReference type="PANTHER" id="PTHR45528:SF1">
    <property type="entry name" value="SENSOR HISTIDINE KINASE CPXA"/>
    <property type="match status" value="1"/>
</dbReference>
<dbReference type="EMBL" id="MAPZ01000009">
    <property type="protein sequence ID" value="OBY12070.1"/>
    <property type="molecule type" value="Genomic_DNA"/>
</dbReference>
<dbReference type="InterPro" id="IPR036097">
    <property type="entry name" value="HisK_dim/P_sf"/>
</dbReference>
<name>A0A173ZW93_9CLOT</name>
<keyword evidence="8" id="KW-0547">Nucleotide-binding</keyword>
<dbReference type="SMART" id="SM00388">
    <property type="entry name" value="HisKA"/>
    <property type="match status" value="1"/>
</dbReference>
<dbReference type="SUPFAM" id="SSF55874">
    <property type="entry name" value="ATPase domain of HSP90 chaperone/DNA topoisomerase II/histidine kinase"/>
    <property type="match status" value="1"/>
</dbReference>
<feature type="transmembrane region" description="Helical" evidence="15">
    <location>
        <begin position="164"/>
        <end position="186"/>
    </location>
</feature>
<dbReference type="GO" id="GO:0005886">
    <property type="term" value="C:plasma membrane"/>
    <property type="evidence" value="ECO:0007669"/>
    <property type="project" value="UniProtKB-SubCell"/>
</dbReference>
<evidence type="ECO:0000256" key="4">
    <source>
        <dbReference type="ARBA" id="ARBA00022475"/>
    </source>
</evidence>